<feature type="domain" description="DUF2510" evidence="3">
    <location>
        <begin position="7"/>
        <end position="42"/>
    </location>
</feature>
<dbReference type="AlphaFoldDB" id="A0A499UGQ2"/>
<feature type="transmembrane region" description="Helical" evidence="2">
    <location>
        <begin position="70"/>
        <end position="92"/>
    </location>
</feature>
<accession>A0A499UGQ2</accession>
<evidence type="ECO:0000256" key="1">
    <source>
        <dbReference type="SAM" id="MobiDB-lite"/>
    </source>
</evidence>
<name>A0A499UGQ2_9ACTN</name>
<evidence type="ECO:0000313" key="4">
    <source>
        <dbReference type="EMBL" id="BBJ39752.1"/>
    </source>
</evidence>
<feature type="region of interest" description="Disordered" evidence="1">
    <location>
        <begin position="98"/>
        <end position="185"/>
    </location>
</feature>
<reference evidence="4 5" key="1">
    <citation type="journal article" date="2020" name="Int. J. Syst. Evol. Microbiol.">
        <title>Reclassification of Streptomyces castelarensis and Streptomyces sporoclivatus as later heterotypic synonyms of Streptomyces antimycoticus.</title>
        <authorList>
            <person name="Komaki H."/>
            <person name="Tamura T."/>
        </authorList>
    </citation>
    <scope>NUCLEOTIDE SEQUENCE [LARGE SCALE GENOMIC DNA]</scope>
    <source>
        <strain evidence="4 5">NBRC 100767</strain>
    </source>
</reference>
<organism evidence="4 5">
    <name type="scientific">Streptomyces antimycoticus</name>
    <dbReference type="NCBI Taxonomy" id="68175"/>
    <lineage>
        <taxon>Bacteria</taxon>
        <taxon>Bacillati</taxon>
        <taxon>Actinomycetota</taxon>
        <taxon>Actinomycetes</taxon>
        <taxon>Kitasatosporales</taxon>
        <taxon>Streptomycetaceae</taxon>
        <taxon>Streptomyces</taxon>
        <taxon>Streptomyces violaceusniger group</taxon>
    </lineage>
</organism>
<feature type="compositionally biased region" description="Pro residues" evidence="1">
    <location>
        <begin position="46"/>
        <end position="55"/>
    </location>
</feature>
<dbReference type="Pfam" id="PF10708">
    <property type="entry name" value="DUF2510"/>
    <property type="match status" value="1"/>
</dbReference>
<dbReference type="EMBL" id="AP019620">
    <property type="protein sequence ID" value="BBJ39752.1"/>
    <property type="molecule type" value="Genomic_DNA"/>
</dbReference>
<sequence>MTMNTPPGWYPDPGYAGNGPAMERWWDGSAWTEYTRDASGATDPAFGPPPMPPYLPGRQGGHGRGRGPRIAAVAAAAGVVVAAIVGGIVLLGDGGDGGGGGNAQTGPAAPSDSTPPDGGDPAPDLPAPDSPSDGPTGAPTAPPSYDPDTAPDPGNGISLPVLSGWQAGRSSSGGAGVTTSRYPCPGDPSTECVRGGAFSRTAQGYKATSAKGIAKEDIAQNAEESYGTDGDSDRKAYGGITSHKELKESAVEVAGGKGYLVRWKVVTKKGDDGIVQSLAFPSPTMPNTMVVVRFGFDQSDKAPPLSDMDKIVKGIEALAGDGRSI</sequence>
<keyword evidence="2" id="KW-0472">Membrane</keyword>
<evidence type="ECO:0000256" key="2">
    <source>
        <dbReference type="SAM" id="Phobius"/>
    </source>
</evidence>
<protein>
    <recommendedName>
        <fullName evidence="3">DUF2510 domain-containing protein</fullName>
    </recommendedName>
</protein>
<keyword evidence="2" id="KW-1133">Transmembrane helix</keyword>
<dbReference type="Proteomes" id="UP000463951">
    <property type="component" value="Chromosome"/>
</dbReference>
<evidence type="ECO:0000259" key="3">
    <source>
        <dbReference type="Pfam" id="PF10708"/>
    </source>
</evidence>
<dbReference type="InterPro" id="IPR018929">
    <property type="entry name" value="DUF2510"/>
</dbReference>
<proteinExistence type="predicted"/>
<gene>
    <name evidence="4" type="ORF">SSPO_024700</name>
</gene>
<keyword evidence="2" id="KW-0812">Transmembrane</keyword>
<evidence type="ECO:0000313" key="5">
    <source>
        <dbReference type="Proteomes" id="UP000463951"/>
    </source>
</evidence>
<feature type="region of interest" description="Disordered" evidence="1">
    <location>
        <begin position="37"/>
        <end position="67"/>
    </location>
</feature>
<feature type="compositionally biased region" description="Low complexity" evidence="1">
    <location>
        <begin position="109"/>
        <end position="122"/>
    </location>
</feature>